<evidence type="ECO:0000256" key="1">
    <source>
        <dbReference type="ARBA" id="ARBA00004241"/>
    </source>
</evidence>
<sequence>MCIFNTGRYPRERFAFDRAGIRTMPVKSQYEAAINFIVLCFSLVRGGFTLKKSTQTTDGGFTLMEVTTALLLLSVAAAGIVPLLSIVYTERAEVQAERNAYRILERVGYELEDSDSETVTVAGTSYVVRNENTAICIYWQGPARRDKDICLEFPL</sequence>
<evidence type="ECO:0000256" key="3">
    <source>
        <dbReference type="SAM" id="Phobius"/>
    </source>
</evidence>
<comment type="subcellular location">
    <subcellularLocation>
        <location evidence="1">Cell surface</location>
    </subcellularLocation>
</comment>
<keyword evidence="3" id="KW-0812">Transmembrane</keyword>
<dbReference type="GO" id="GO:0009986">
    <property type="term" value="C:cell surface"/>
    <property type="evidence" value="ECO:0007669"/>
    <property type="project" value="UniProtKB-SubCell"/>
</dbReference>
<gene>
    <name evidence="4" type="ORF">DT065_01135</name>
</gene>
<dbReference type="GO" id="GO:0030420">
    <property type="term" value="P:establishment of competence for transformation"/>
    <property type="evidence" value="ECO:0007669"/>
    <property type="project" value="UniProtKB-KW"/>
</dbReference>
<evidence type="ECO:0000313" key="5">
    <source>
        <dbReference type="Proteomes" id="UP000252100"/>
    </source>
</evidence>
<accession>A0A345BUX7</accession>
<dbReference type="AlphaFoldDB" id="A0A345BUX7"/>
<dbReference type="NCBIfam" id="TIGR02532">
    <property type="entry name" value="IV_pilin_GFxxxE"/>
    <property type="match status" value="1"/>
</dbReference>
<organism evidence="4 5">
    <name type="scientific">Salicibibacter kimchii</name>
    <dbReference type="NCBI Taxonomy" id="2099786"/>
    <lineage>
        <taxon>Bacteria</taxon>
        <taxon>Bacillati</taxon>
        <taxon>Bacillota</taxon>
        <taxon>Bacilli</taxon>
        <taxon>Bacillales</taxon>
        <taxon>Bacillaceae</taxon>
        <taxon>Salicibibacter</taxon>
    </lineage>
</organism>
<name>A0A345BUX7_9BACI</name>
<evidence type="ECO:0000256" key="2">
    <source>
        <dbReference type="ARBA" id="ARBA00023287"/>
    </source>
</evidence>
<dbReference type="Proteomes" id="UP000252100">
    <property type="component" value="Chromosome"/>
</dbReference>
<keyword evidence="5" id="KW-1185">Reference proteome</keyword>
<keyword evidence="3" id="KW-0472">Membrane</keyword>
<proteinExistence type="predicted"/>
<protein>
    <submittedName>
        <fullName evidence="4">Prepilin-type N-terminal cleavage/methylation domain-containing protein</fullName>
    </submittedName>
</protein>
<keyword evidence="2" id="KW-0178">Competence</keyword>
<dbReference type="EMBL" id="CP031092">
    <property type="protein sequence ID" value="AXF54758.1"/>
    <property type="molecule type" value="Genomic_DNA"/>
</dbReference>
<reference evidence="4 5" key="1">
    <citation type="journal article" date="2018" name="J. Microbiol.">
        <title>Salicibibacter kimchii gen. nov., sp. nov., a moderately halophilic and alkalitolerant bacterium in the family Bacillaceae, isolated from kimchi.</title>
        <authorList>
            <person name="Jang J.Y."/>
            <person name="Oh Y.J."/>
            <person name="Lim S.K."/>
            <person name="Park H.K."/>
            <person name="Lee C."/>
            <person name="Kim J.Y."/>
            <person name="Lee M.A."/>
            <person name="Choi H.J."/>
        </authorList>
    </citation>
    <scope>NUCLEOTIDE SEQUENCE [LARGE SCALE GENOMIC DNA]</scope>
    <source>
        <strain evidence="4 5">NKC1-1</strain>
    </source>
</reference>
<keyword evidence="3" id="KW-1133">Transmembrane helix</keyword>
<dbReference type="InterPro" id="IPR012902">
    <property type="entry name" value="N_methyl_site"/>
</dbReference>
<evidence type="ECO:0000313" key="4">
    <source>
        <dbReference type="EMBL" id="AXF54758.1"/>
    </source>
</evidence>
<feature type="transmembrane region" description="Helical" evidence="3">
    <location>
        <begin position="32"/>
        <end position="48"/>
    </location>
</feature>
<feature type="transmembrane region" description="Helical" evidence="3">
    <location>
        <begin position="68"/>
        <end position="88"/>
    </location>
</feature>
<dbReference type="KEGG" id="rue:DT065_01135"/>